<evidence type="ECO:0000256" key="1">
    <source>
        <dbReference type="ARBA" id="ARBA00023015"/>
    </source>
</evidence>
<dbReference type="Pfam" id="PF00440">
    <property type="entry name" value="TetR_N"/>
    <property type="match status" value="1"/>
</dbReference>
<keyword evidence="2 4" id="KW-0238">DNA-binding</keyword>
<protein>
    <recommendedName>
        <fullName evidence="5">HTH tetR-type domain-containing protein</fullName>
    </recommendedName>
</protein>
<dbReference type="AlphaFoldDB" id="A0A271IWX4"/>
<sequence length="200" mass="21114">MSDAYHHGDLRRALLDEAAAVLDADGVGALSLRDLARRAGVSATAPYHHFRGKAELVTALAEDALADLDAALAEADGETEAAGGEPHERLCAIGVAYVLFAVDHPERFRLAFRPEMGDPFGEIDTDGLPEDVVGFRRLVAVVRDLEPEADRQAVVALGAWSHAHGLAALLVDGPLRALAADRDRVRALAETVLAAPGQSS</sequence>
<keyword evidence="1" id="KW-0805">Transcription regulation</keyword>
<gene>
    <name evidence="6" type="ORF">BSZ37_04145</name>
</gene>
<feature type="DNA-binding region" description="H-T-H motif" evidence="4">
    <location>
        <begin position="31"/>
        <end position="50"/>
    </location>
</feature>
<dbReference type="InterPro" id="IPR009057">
    <property type="entry name" value="Homeodomain-like_sf"/>
</dbReference>
<keyword evidence="7" id="KW-1185">Reference proteome</keyword>
<evidence type="ECO:0000256" key="3">
    <source>
        <dbReference type="ARBA" id="ARBA00023163"/>
    </source>
</evidence>
<proteinExistence type="predicted"/>
<dbReference type="InterPro" id="IPR001647">
    <property type="entry name" value="HTH_TetR"/>
</dbReference>
<dbReference type="PROSITE" id="PS50977">
    <property type="entry name" value="HTH_TETR_2"/>
    <property type="match status" value="1"/>
</dbReference>
<dbReference type="InterPro" id="IPR036271">
    <property type="entry name" value="Tet_transcr_reg_TetR-rel_C_sf"/>
</dbReference>
<keyword evidence="3" id="KW-0804">Transcription</keyword>
<evidence type="ECO:0000256" key="4">
    <source>
        <dbReference type="PROSITE-ProRule" id="PRU00335"/>
    </source>
</evidence>
<name>A0A271IWX4_9BACT</name>
<dbReference type="InterPro" id="IPR050109">
    <property type="entry name" value="HTH-type_TetR-like_transc_reg"/>
</dbReference>
<dbReference type="Pfam" id="PF13305">
    <property type="entry name" value="TetR_C_33"/>
    <property type="match status" value="1"/>
</dbReference>
<evidence type="ECO:0000256" key="2">
    <source>
        <dbReference type="ARBA" id="ARBA00023125"/>
    </source>
</evidence>
<dbReference type="PRINTS" id="PR00455">
    <property type="entry name" value="HTHTETR"/>
</dbReference>
<dbReference type="SUPFAM" id="SSF48498">
    <property type="entry name" value="Tetracyclin repressor-like, C-terminal domain"/>
    <property type="match status" value="1"/>
</dbReference>
<dbReference type="PANTHER" id="PTHR30055">
    <property type="entry name" value="HTH-TYPE TRANSCRIPTIONAL REGULATOR RUTR"/>
    <property type="match status" value="1"/>
</dbReference>
<dbReference type="GO" id="GO:0000976">
    <property type="term" value="F:transcription cis-regulatory region binding"/>
    <property type="evidence" value="ECO:0007669"/>
    <property type="project" value="TreeGrafter"/>
</dbReference>
<dbReference type="PANTHER" id="PTHR30055:SF220">
    <property type="entry name" value="TETR-FAMILY REGULATORY PROTEIN"/>
    <property type="match status" value="1"/>
</dbReference>
<comment type="caution">
    <text evidence="6">The sequence shown here is derived from an EMBL/GenBank/DDBJ whole genome shotgun (WGS) entry which is preliminary data.</text>
</comment>
<dbReference type="Gene3D" id="1.10.357.10">
    <property type="entry name" value="Tetracycline Repressor, domain 2"/>
    <property type="match status" value="1"/>
</dbReference>
<accession>A0A271IWX4</accession>
<organism evidence="6 7">
    <name type="scientific">Rubrivirga marina</name>
    <dbReference type="NCBI Taxonomy" id="1196024"/>
    <lineage>
        <taxon>Bacteria</taxon>
        <taxon>Pseudomonadati</taxon>
        <taxon>Rhodothermota</taxon>
        <taxon>Rhodothermia</taxon>
        <taxon>Rhodothermales</taxon>
        <taxon>Rubricoccaceae</taxon>
        <taxon>Rubrivirga</taxon>
    </lineage>
</organism>
<dbReference type="RefSeq" id="WP_179299464.1">
    <property type="nucleotide sequence ID" value="NZ_MQWD01000001.1"/>
</dbReference>
<evidence type="ECO:0000259" key="5">
    <source>
        <dbReference type="PROSITE" id="PS50977"/>
    </source>
</evidence>
<reference evidence="6 7" key="1">
    <citation type="submission" date="2016-11" db="EMBL/GenBank/DDBJ databases">
        <title>Study of marine rhodopsin-containing bacteria.</title>
        <authorList>
            <person name="Yoshizawa S."/>
            <person name="Kumagai Y."/>
            <person name="Kogure K."/>
        </authorList>
    </citation>
    <scope>NUCLEOTIDE SEQUENCE [LARGE SCALE GENOMIC DNA]</scope>
    <source>
        <strain evidence="6 7">SAORIC-28</strain>
    </source>
</reference>
<dbReference type="Proteomes" id="UP000216339">
    <property type="component" value="Unassembled WGS sequence"/>
</dbReference>
<dbReference type="EMBL" id="MQWD01000001">
    <property type="protein sequence ID" value="PAP75682.1"/>
    <property type="molecule type" value="Genomic_DNA"/>
</dbReference>
<feature type="domain" description="HTH tetR-type" evidence="5">
    <location>
        <begin position="8"/>
        <end position="68"/>
    </location>
</feature>
<dbReference type="GO" id="GO:0003700">
    <property type="term" value="F:DNA-binding transcription factor activity"/>
    <property type="evidence" value="ECO:0007669"/>
    <property type="project" value="TreeGrafter"/>
</dbReference>
<evidence type="ECO:0000313" key="6">
    <source>
        <dbReference type="EMBL" id="PAP75682.1"/>
    </source>
</evidence>
<dbReference type="InterPro" id="IPR025996">
    <property type="entry name" value="MT1864/Rv1816-like_C"/>
</dbReference>
<evidence type="ECO:0000313" key="7">
    <source>
        <dbReference type="Proteomes" id="UP000216339"/>
    </source>
</evidence>
<dbReference type="SUPFAM" id="SSF46689">
    <property type="entry name" value="Homeodomain-like"/>
    <property type="match status" value="1"/>
</dbReference>